<evidence type="ECO:0000256" key="5">
    <source>
        <dbReference type="RuleBase" id="RU003956"/>
    </source>
</evidence>
<name>A0A2P6V1Z8_9CHLO</name>
<dbReference type="EC" id="4.2.1.1" evidence="5"/>
<dbReference type="SUPFAM" id="SSF53056">
    <property type="entry name" value="beta-carbonic anhydrase, cab"/>
    <property type="match status" value="1"/>
</dbReference>
<protein>
    <recommendedName>
        <fullName evidence="5">Carbonic anhydrase</fullName>
        <ecNumber evidence="5">4.2.1.1</ecNumber>
    </recommendedName>
    <alternativeName>
        <fullName evidence="5">Carbonate dehydratase</fullName>
    </alternativeName>
</protein>
<feature type="binding site" evidence="4">
    <location>
        <position position="88"/>
    </location>
    <ligand>
        <name>Zn(2+)</name>
        <dbReference type="ChEBI" id="CHEBI:29105"/>
    </ligand>
</feature>
<feature type="binding site" evidence="4">
    <location>
        <position position="38"/>
    </location>
    <ligand>
        <name>Zn(2+)</name>
        <dbReference type="ChEBI" id="CHEBI:29105"/>
    </ligand>
</feature>
<gene>
    <name evidence="6" type="ORF">C2E20_8275</name>
</gene>
<keyword evidence="2 4" id="KW-0479">Metal-binding</keyword>
<accession>A0A2P6V1Z8</accession>
<evidence type="ECO:0000313" key="7">
    <source>
        <dbReference type="Proteomes" id="UP000239649"/>
    </source>
</evidence>
<comment type="similarity">
    <text evidence="1 5">Belongs to the beta-class carbonic anhydrase family.</text>
</comment>
<keyword evidence="5" id="KW-0456">Lyase</keyword>
<sequence length="162" mass="17324">MPNRADFDAANASYVAGFSAGGKPMPPKRQALVIACMDARLHPEKALGVEIGDIHVVRNAGGRAVDALRSVTISQQLLGTTEIYILHHTDCGMLTFSTAQLQGIVKERLGADDGTVYHEFSDLEQSVRDDVALLRASPLVAPGTPITGGVYDVHTGKITWLE</sequence>
<dbReference type="AlphaFoldDB" id="A0A2P6V1Z8"/>
<dbReference type="PANTHER" id="PTHR43175">
    <property type="entry name" value="CARBONIC ANHYDRASE"/>
    <property type="match status" value="1"/>
</dbReference>
<evidence type="ECO:0000256" key="3">
    <source>
        <dbReference type="ARBA" id="ARBA00022833"/>
    </source>
</evidence>
<dbReference type="EMBL" id="LHPF02000042">
    <property type="protein sequence ID" value="PSC68112.1"/>
    <property type="molecule type" value="Genomic_DNA"/>
</dbReference>
<evidence type="ECO:0000313" key="6">
    <source>
        <dbReference type="EMBL" id="PSC68112.1"/>
    </source>
</evidence>
<keyword evidence="7" id="KW-1185">Reference proteome</keyword>
<dbReference type="PANTHER" id="PTHR43175:SF3">
    <property type="entry name" value="CARBON DISULFIDE HYDROLASE"/>
    <property type="match status" value="1"/>
</dbReference>
<dbReference type="GO" id="GO:0008270">
    <property type="term" value="F:zinc ion binding"/>
    <property type="evidence" value="ECO:0007669"/>
    <property type="project" value="UniProtKB-UniRule"/>
</dbReference>
<dbReference type="InterPro" id="IPR001765">
    <property type="entry name" value="Carbonic_anhydrase"/>
</dbReference>
<proteinExistence type="inferred from homology"/>
<keyword evidence="3 4" id="KW-0862">Zinc</keyword>
<dbReference type="InterPro" id="IPR036874">
    <property type="entry name" value="Carbonic_anhydrase_sf"/>
</dbReference>
<reference evidence="6 7" key="1">
    <citation type="journal article" date="2018" name="Plant J.">
        <title>Genome sequences of Chlorella sorokiniana UTEX 1602 and Micractinium conductrix SAG 241.80: implications to maltose excretion by a green alga.</title>
        <authorList>
            <person name="Arriola M.B."/>
            <person name="Velmurugan N."/>
            <person name="Zhang Y."/>
            <person name="Plunkett M.H."/>
            <person name="Hondzo H."/>
            <person name="Barney B.M."/>
        </authorList>
    </citation>
    <scope>NUCLEOTIDE SEQUENCE [LARGE SCALE GENOMIC DNA]</scope>
    <source>
        <strain evidence="6 7">SAG 241.80</strain>
    </source>
</reference>
<dbReference type="OrthoDB" id="10248475at2759"/>
<comment type="caution">
    <text evidence="6">The sequence shown here is derived from an EMBL/GenBank/DDBJ whole genome shotgun (WGS) entry which is preliminary data.</text>
</comment>
<comment type="cofactor">
    <cofactor evidence="4">
        <name>Zn(2+)</name>
        <dbReference type="ChEBI" id="CHEBI:29105"/>
    </cofactor>
    <text evidence="4">Binds 1 zinc ion per subunit.</text>
</comment>
<dbReference type="Pfam" id="PF00484">
    <property type="entry name" value="Pro_CA"/>
    <property type="match status" value="1"/>
</dbReference>
<dbReference type="SMART" id="SM00947">
    <property type="entry name" value="Pro_CA"/>
    <property type="match status" value="1"/>
</dbReference>
<comment type="catalytic activity">
    <reaction evidence="5">
        <text>hydrogencarbonate + H(+) = CO2 + H2O</text>
        <dbReference type="Rhea" id="RHEA:10748"/>
        <dbReference type="ChEBI" id="CHEBI:15377"/>
        <dbReference type="ChEBI" id="CHEBI:15378"/>
        <dbReference type="ChEBI" id="CHEBI:16526"/>
        <dbReference type="ChEBI" id="CHEBI:17544"/>
        <dbReference type="EC" id="4.2.1.1"/>
    </reaction>
</comment>
<dbReference type="Proteomes" id="UP000239649">
    <property type="component" value="Unassembled WGS sequence"/>
</dbReference>
<feature type="binding site" evidence="4">
    <location>
        <position position="36"/>
    </location>
    <ligand>
        <name>Zn(2+)</name>
        <dbReference type="ChEBI" id="CHEBI:29105"/>
    </ligand>
</feature>
<comment type="function">
    <text evidence="5">Reversible hydration of carbon dioxide.</text>
</comment>
<evidence type="ECO:0000256" key="4">
    <source>
        <dbReference type="PIRSR" id="PIRSR601765-1"/>
    </source>
</evidence>
<evidence type="ECO:0000256" key="2">
    <source>
        <dbReference type="ARBA" id="ARBA00022723"/>
    </source>
</evidence>
<dbReference type="GO" id="GO:0004089">
    <property type="term" value="F:carbonate dehydratase activity"/>
    <property type="evidence" value="ECO:0007669"/>
    <property type="project" value="UniProtKB-UniRule"/>
</dbReference>
<dbReference type="STRING" id="554055.A0A2P6V1Z8"/>
<dbReference type="CDD" id="cd03379">
    <property type="entry name" value="beta_CA_cladeD"/>
    <property type="match status" value="1"/>
</dbReference>
<organism evidence="6 7">
    <name type="scientific">Micractinium conductrix</name>
    <dbReference type="NCBI Taxonomy" id="554055"/>
    <lineage>
        <taxon>Eukaryota</taxon>
        <taxon>Viridiplantae</taxon>
        <taxon>Chlorophyta</taxon>
        <taxon>core chlorophytes</taxon>
        <taxon>Trebouxiophyceae</taxon>
        <taxon>Chlorellales</taxon>
        <taxon>Chlorellaceae</taxon>
        <taxon>Chlorella clade</taxon>
        <taxon>Micractinium</taxon>
    </lineage>
</organism>
<dbReference type="Gene3D" id="3.40.1050.10">
    <property type="entry name" value="Carbonic anhydrase"/>
    <property type="match status" value="1"/>
</dbReference>
<feature type="binding site" evidence="4">
    <location>
        <position position="91"/>
    </location>
    <ligand>
        <name>Zn(2+)</name>
        <dbReference type="ChEBI" id="CHEBI:29105"/>
    </ligand>
</feature>
<evidence type="ECO:0000256" key="1">
    <source>
        <dbReference type="ARBA" id="ARBA00006217"/>
    </source>
</evidence>